<sequence>MPLTLGYEDEPFQGTRLISLIVDRSFEQIRNQQAFFYGAAMTDGKQFADLSSLRAVVTGASTGIGRAIALELARGGARTIVHCRQSLEAATAVCEEIQSTGGEAHLLSADVGQPDSAQKLIDAAWSHWDGLDIWINNAGVDLLTGDGATLDYGEKLQKLLDVDVRSAVLIGKEVGHRMQKSGHGVILNIGWDQADRGMEGDSGELFATAKNAVMGFTRSLAVSVAPQVRVNCIAPGWIQTAWGDNASETWQARVLAETPLQRWGTPEDIAKLARFLVSHDADYITGQVISANGGAIR</sequence>
<dbReference type="FunFam" id="3.40.50.720:FF:000084">
    <property type="entry name" value="Short-chain dehydrogenase reductase"/>
    <property type="match status" value="1"/>
</dbReference>
<evidence type="ECO:0000313" key="4">
    <source>
        <dbReference type="Proteomes" id="UP000320735"/>
    </source>
</evidence>
<dbReference type="PRINTS" id="PR00081">
    <property type="entry name" value="GDHRDH"/>
</dbReference>
<dbReference type="PANTHER" id="PTHR43639">
    <property type="entry name" value="OXIDOREDUCTASE, SHORT-CHAIN DEHYDROGENASE/REDUCTASE FAMILY (AFU_ORTHOLOGUE AFUA_5G02870)"/>
    <property type="match status" value="1"/>
</dbReference>
<keyword evidence="2 3" id="KW-0560">Oxidoreductase</keyword>
<dbReference type="PRINTS" id="PR00080">
    <property type="entry name" value="SDRFAMILY"/>
</dbReference>
<evidence type="ECO:0000256" key="1">
    <source>
        <dbReference type="ARBA" id="ARBA00006484"/>
    </source>
</evidence>
<accession>A0A5C6BLB2</accession>
<protein>
    <submittedName>
        <fullName evidence="3">3-oxoacyl-[acyl-carrier-protein] reductase FabG</fullName>
        <ecNumber evidence="3">1.1.1.100</ecNumber>
    </submittedName>
</protein>
<proteinExistence type="inferred from homology"/>
<dbReference type="AlphaFoldDB" id="A0A5C6BLB2"/>
<dbReference type="Pfam" id="PF13561">
    <property type="entry name" value="adh_short_C2"/>
    <property type="match status" value="1"/>
</dbReference>
<dbReference type="InterPro" id="IPR002347">
    <property type="entry name" value="SDR_fam"/>
</dbReference>
<comment type="caution">
    <text evidence="3">The sequence shown here is derived from an EMBL/GenBank/DDBJ whole genome shotgun (WGS) entry which is preliminary data.</text>
</comment>
<dbReference type="EMBL" id="SJPP01000001">
    <property type="protein sequence ID" value="TWU12900.1"/>
    <property type="molecule type" value="Genomic_DNA"/>
</dbReference>
<dbReference type="PANTHER" id="PTHR43639:SF1">
    <property type="entry name" value="SHORT-CHAIN DEHYDROGENASE_REDUCTASE FAMILY PROTEIN"/>
    <property type="match status" value="1"/>
</dbReference>
<reference evidence="3 4" key="1">
    <citation type="submission" date="2019-02" db="EMBL/GenBank/DDBJ databases">
        <title>Deep-cultivation of Planctomycetes and their phenomic and genomic characterization uncovers novel biology.</title>
        <authorList>
            <person name="Wiegand S."/>
            <person name="Jogler M."/>
            <person name="Boedeker C."/>
            <person name="Pinto D."/>
            <person name="Vollmers J."/>
            <person name="Rivas-Marin E."/>
            <person name="Kohn T."/>
            <person name="Peeters S.H."/>
            <person name="Heuer A."/>
            <person name="Rast P."/>
            <person name="Oberbeckmann S."/>
            <person name="Bunk B."/>
            <person name="Jeske O."/>
            <person name="Meyerdierks A."/>
            <person name="Storesund J.E."/>
            <person name="Kallscheuer N."/>
            <person name="Luecker S."/>
            <person name="Lage O.M."/>
            <person name="Pohl T."/>
            <person name="Merkel B.J."/>
            <person name="Hornburger P."/>
            <person name="Mueller R.-W."/>
            <person name="Bruemmer F."/>
            <person name="Labrenz M."/>
            <person name="Spormann A.M."/>
            <person name="Op Den Camp H."/>
            <person name="Overmann J."/>
            <person name="Amann R."/>
            <person name="Jetten M.S.M."/>
            <person name="Mascher T."/>
            <person name="Medema M.H."/>
            <person name="Devos D.P."/>
            <person name="Kaster A.-K."/>
            <person name="Ovreas L."/>
            <person name="Rohde M."/>
            <person name="Galperin M.Y."/>
            <person name="Jogler C."/>
        </authorList>
    </citation>
    <scope>NUCLEOTIDE SEQUENCE [LARGE SCALE GENOMIC DNA]</scope>
    <source>
        <strain evidence="3 4">CA54</strain>
    </source>
</reference>
<dbReference type="SUPFAM" id="SSF51735">
    <property type="entry name" value="NAD(P)-binding Rossmann-fold domains"/>
    <property type="match status" value="1"/>
</dbReference>
<name>A0A5C6BLB2_9PLAN</name>
<evidence type="ECO:0000313" key="3">
    <source>
        <dbReference type="EMBL" id="TWU12900.1"/>
    </source>
</evidence>
<dbReference type="Gene3D" id="3.40.50.720">
    <property type="entry name" value="NAD(P)-binding Rossmann-like Domain"/>
    <property type="match status" value="1"/>
</dbReference>
<evidence type="ECO:0000256" key="2">
    <source>
        <dbReference type="ARBA" id="ARBA00023002"/>
    </source>
</evidence>
<keyword evidence="4" id="KW-1185">Reference proteome</keyword>
<gene>
    <name evidence="3" type="primary">fabG_3</name>
    <name evidence="3" type="ORF">CA54_17260</name>
</gene>
<dbReference type="InterPro" id="IPR036291">
    <property type="entry name" value="NAD(P)-bd_dom_sf"/>
</dbReference>
<organism evidence="3 4">
    <name type="scientific">Symmachiella macrocystis</name>
    <dbReference type="NCBI Taxonomy" id="2527985"/>
    <lineage>
        <taxon>Bacteria</taxon>
        <taxon>Pseudomonadati</taxon>
        <taxon>Planctomycetota</taxon>
        <taxon>Planctomycetia</taxon>
        <taxon>Planctomycetales</taxon>
        <taxon>Planctomycetaceae</taxon>
        <taxon>Symmachiella</taxon>
    </lineage>
</organism>
<dbReference type="Proteomes" id="UP000320735">
    <property type="component" value="Unassembled WGS sequence"/>
</dbReference>
<dbReference type="GO" id="GO:0004316">
    <property type="term" value="F:3-oxoacyl-[acyl-carrier-protein] reductase (NADPH) activity"/>
    <property type="evidence" value="ECO:0007669"/>
    <property type="project" value="UniProtKB-EC"/>
</dbReference>
<dbReference type="EC" id="1.1.1.100" evidence="3"/>
<comment type="similarity">
    <text evidence="1">Belongs to the short-chain dehydrogenases/reductases (SDR) family.</text>
</comment>